<evidence type="ECO:0000313" key="1">
    <source>
        <dbReference type="EMBL" id="RXH82243.1"/>
    </source>
</evidence>
<organism evidence="1 2">
    <name type="scientific">Malus domestica</name>
    <name type="common">Apple</name>
    <name type="synonym">Pyrus malus</name>
    <dbReference type="NCBI Taxonomy" id="3750"/>
    <lineage>
        <taxon>Eukaryota</taxon>
        <taxon>Viridiplantae</taxon>
        <taxon>Streptophyta</taxon>
        <taxon>Embryophyta</taxon>
        <taxon>Tracheophyta</taxon>
        <taxon>Spermatophyta</taxon>
        <taxon>Magnoliopsida</taxon>
        <taxon>eudicotyledons</taxon>
        <taxon>Gunneridae</taxon>
        <taxon>Pentapetalae</taxon>
        <taxon>rosids</taxon>
        <taxon>fabids</taxon>
        <taxon>Rosales</taxon>
        <taxon>Rosaceae</taxon>
        <taxon>Amygdaloideae</taxon>
        <taxon>Maleae</taxon>
        <taxon>Malus</taxon>
    </lineage>
</organism>
<dbReference type="EMBL" id="RDQH01000338">
    <property type="protein sequence ID" value="RXH82243.1"/>
    <property type="molecule type" value="Genomic_DNA"/>
</dbReference>
<gene>
    <name evidence="1" type="ORF">DVH24_036584</name>
</gene>
<comment type="caution">
    <text evidence="1">The sequence shown here is derived from an EMBL/GenBank/DDBJ whole genome shotgun (WGS) entry which is preliminary data.</text>
</comment>
<protein>
    <submittedName>
        <fullName evidence="1">Uncharacterized protein</fullName>
    </submittedName>
</protein>
<sequence length="88" mass="9824">MKILRPKVIGSHDRIGGFLSILLNDMSYQIILHVTYIFIKTDSNVMLNYCFPTSGLVATLNVTKPKKNHQLLFFDLAPVASLVTNDSA</sequence>
<dbReference type="Proteomes" id="UP000290289">
    <property type="component" value="Chromosome 12"/>
</dbReference>
<name>A0A498ILZ0_MALDO</name>
<proteinExistence type="predicted"/>
<reference evidence="1 2" key="1">
    <citation type="submission" date="2018-10" db="EMBL/GenBank/DDBJ databases">
        <title>A high-quality apple genome assembly.</title>
        <authorList>
            <person name="Hu J."/>
        </authorList>
    </citation>
    <scope>NUCLEOTIDE SEQUENCE [LARGE SCALE GENOMIC DNA]</scope>
    <source>
        <strain evidence="2">cv. HFTH1</strain>
        <tissue evidence="1">Young leaf</tissue>
    </source>
</reference>
<accession>A0A498ILZ0</accession>
<evidence type="ECO:0000313" key="2">
    <source>
        <dbReference type="Proteomes" id="UP000290289"/>
    </source>
</evidence>
<keyword evidence="2" id="KW-1185">Reference proteome</keyword>
<dbReference type="AlphaFoldDB" id="A0A498ILZ0"/>